<gene>
    <name evidence="2" type="primary">cutC</name>
    <name evidence="3" type="ORF">DY023_01095</name>
</gene>
<dbReference type="PANTHER" id="PTHR12598:SF0">
    <property type="entry name" value="COPPER HOMEOSTASIS PROTEIN CUTC HOMOLOG"/>
    <property type="match status" value="1"/>
</dbReference>
<dbReference type="InterPro" id="IPR005627">
    <property type="entry name" value="CutC-like"/>
</dbReference>
<proteinExistence type="inferred from homology"/>
<accession>A0A371NZ38</accession>
<dbReference type="Proteomes" id="UP000262172">
    <property type="component" value="Unassembled WGS sequence"/>
</dbReference>
<dbReference type="OrthoDB" id="9815677at2"/>
<name>A0A371NZ38_9MICO</name>
<dbReference type="PANTHER" id="PTHR12598">
    <property type="entry name" value="COPPER HOMEOSTASIS PROTEIN CUTC"/>
    <property type="match status" value="1"/>
</dbReference>
<sequence>MEPVTIALELAVQDTAGVRIAREIGAARVELTQALALGGLTPSPATLDRAVEAAGGEVEVHVLVRPRAGGFRYDHDEVALMAHDVRHAIAAGAAGAVIGCQGADGALDRDALARLVDAAGGASVTLHRVIDVTPDPLESLRVARELGLRRVLTSGGRSAAIDGVDLLGDLVAEAAGGIEIMAGGGIDASNVVEIARVGVDAVHFSAKRTVFANDDVKLGSSDDGGHEVTDPQAALAIVRALGL</sequence>
<dbReference type="Pfam" id="PF03932">
    <property type="entry name" value="CutC"/>
    <property type="match status" value="1"/>
</dbReference>
<comment type="caution">
    <text evidence="2">Once thought to be involved in copper homeostasis, experiments in E.coli have shown this is not the case.</text>
</comment>
<dbReference type="EMBL" id="QUAB01000011">
    <property type="protein sequence ID" value="REJ08361.1"/>
    <property type="molecule type" value="Genomic_DNA"/>
</dbReference>
<dbReference type="RefSeq" id="WP_116240500.1">
    <property type="nucleotide sequence ID" value="NZ_QUAB01000011.1"/>
</dbReference>
<dbReference type="GO" id="GO:0005737">
    <property type="term" value="C:cytoplasm"/>
    <property type="evidence" value="ECO:0007669"/>
    <property type="project" value="UniProtKB-SubCell"/>
</dbReference>
<dbReference type="SUPFAM" id="SSF110395">
    <property type="entry name" value="CutC-like"/>
    <property type="match status" value="1"/>
</dbReference>
<organism evidence="3 4">
    <name type="scientific">Microbacterium bovistercoris</name>
    <dbReference type="NCBI Taxonomy" id="2293570"/>
    <lineage>
        <taxon>Bacteria</taxon>
        <taxon>Bacillati</taxon>
        <taxon>Actinomycetota</taxon>
        <taxon>Actinomycetes</taxon>
        <taxon>Micrococcales</taxon>
        <taxon>Microbacteriaceae</taxon>
        <taxon>Microbacterium</taxon>
    </lineage>
</organism>
<dbReference type="InterPro" id="IPR036822">
    <property type="entry name" value="CutC-like_dom_sf"/>
</dbReference>
<comment type="caution">
    <text evidence="3">The sequence shown here is derived from an EMBL/GenBank/DDBJ whole genome shotgun (WGS) entry which is preliminary data.</text>
</comment>
<evidence type="ECO:0000256" key="2">
    <source>
        <dbReference type="HAMAP-Rule" id="MF_00795"/>
    </source>
</evidence>
<keyword evidence="4" id="KW-1185">Reference proteome</keyword>
<evidence type="ECO:0000313" key="3">
    <source>
        <dbReference type="EMBL" id="REJ08361.1"/>
    </source>
</evidence>
<comment type="similarity">
    <text evidence="1 2">Belongs to the CutC family.</text>
</comment>
<evidence type="ECO:0000256" key="1">
    <source>
        <dbReference type="ARBA" id="ARBA00007768"/>
    </source>
</evidence>
<dbReference type="AlphaFoldDB" id="A0A371NZ38"/>
<dbReference type="Gene3D" id="3.20.20.380">
    <property type="entry name" value="Copper homeostasis (CutC) domain"/>
    <property type="match status" value="1"/>
</dbReference>
<comment type="subcellular location">
    <subcellularLocation>
        <location evidence="2">Cytoplasm</location>
    </subcellularLocation>
</comment>
<protein>
    <recommendedName>
        <fullName evidence="2">PF03932 family protein CutC</fullName>
    </recommendedName>
</protein>
<keyword evidence="2" id="KW-0963">Cytoplasm</keyword>
<dbReference type="HAMAP" id="MF_00795">
    <property type="entry name" value="CutC"/>
    <property type="match status" value="1"/>
</dbReference>
<reference evidence="3 4" key="1">
    <citation type="submission" date="2018-08" db="EMBL/GenBank/DDBJ databases">
        <title>Isolation, diversity and antifungal activity of Actinobacteria from cow dung.</title>
        <authorList>
            <person name="Ling L."/>
        </authorList>
    </citation>
    <scope>NUCLEOTIDE SEQUENCE [LARGE SCALE GENOMIC DNA]</scope>
    <source>
        <strain evidence="3 4">NEAU-LLE</strain>
    </source>
</reference>
<dbReference type="GO" id="GO:0005507">
    <property type="term" value="F:copper ion binding"/>
    <property type="evidence" value="ECO:0007669"/>
    <property type="project" value="TreeGrafter"/>
</dbReference>
<evidence type="ECO:0000313" key="4">
    <source>
        <dbReference type="Proteomes" id="UP000262172"/>
    </source>
</evidence>